<dbReference type="InterPro" id="IPR049316">
    <property type="entry name" value="GDC-P_C"/>
</dbReference>
<evidence type="ECO:0000256" key="4">
    <source>
        <dbReference type="ARBA" id="ARBA00023002"/>
    </source>
</evidence>
<feature type="domain" description="Glycine dehydrogenase C-terminal" evidence="7">
    <location>
        <begin position="810"/>
        <end position="907"/>
    </location>
</feature>
<dbReference type="Ensembl" id="ENSOMET00000032563.1">
    <property type="protein sequence ID" value="ENSOMEP00000012084.1"/>
    <property type="gene ID" value="ENSOMEG00000013523.1"/>
</dbReference>
<dbReference type="GO" id="GO:0019464">
    <property type="term" value="P:glycine decarboxylation via glycine cleavage system"/>
    <property type="evidence" value="ECO:0007669"/>
    <property type="project" value="TreeGrafter"/>
</dbReference>
<dbReference type="FunFam" id="3.40.640.10:FF:000158">
    <property type="entry name" value="Glycine dehydrogenase (decarboxylating)"/>
    <property type="match status" value="1"/>
</dbReference>
<dbReference type="Proteomes" id="UP000261560">
    <property type="component" value="Unplaced"/>
</dbReference>
<keyword evidence="9" id="KW-1185">Reference proteome</keyword>
<feature type="domain" description="Glycine cleavage system P-protein N-terminal" evidence="6">
    <location>
        <begin position="78"/>
        <end position="501"/>
    </location>
</feature>
<name>A0A3B3C3C9_ORYME</name>
<dbReference type="CDD" id="cd00613">
    <property type="entry name" value="GDC-P"/>
    <property type="match status" value="1"/>
</dbReference>
<evidence type="ECO:0000259" key="6">
    <source>
        <dbReference type="Pfam" id="PF02347"/>
    </source>
</evidence>
<reference evidence="8" key="2">
    <citation type="submission" date="2025-09" db="UniProtKB">
        <authorList>
            <consortium name="Ensembl"/>
        </authorList>
    </citation>
    <scope>IDENTIFICATION</scope>
</reference>
<dbReference type="PANTHER" id="PTHR11773:SF1">
    <property type="entry name" value="GLYCINE DEHYDROGENASE (DECARBOXYLATING), MITOCHONDRIAL"/>
    <property type="match status" value="1"/>
</dbReference>
<accession>A0A3B3C3C9</accession>
<proteinExistence type="predicted"/>
<dbReference type="GeneTree" id="ENSGT00390000017970"/>
<dbReference type="InterPro" id="IPR015424">
    <property type="entry name" value="PyrdxlP-dep_Trfase"/>
</dbReference>
<dbReference type="Gene3D" id="3.40.640.10">
    <property type="entry name" value="Type I PLP-dependent aspartate aminotransferase-like (Major domain)"/>
    <property type="match status" value="3"/>
</dbReference>
<keyword evidence="4" id="KW-0560">Oxidoreductase</keyword>
<dbReference type="EC" id="1.4.4.2" evidence="2"/>
<evidence type="ECO:0000256" key="3">
    <source>
        <dbReference type="ARBA" id="ARBA00022898"/>
    </source>
</evidence>
<dbReference type="GO" id="GO:0005739">
    <property type="term" value="C:mitochondrion"/>
    <property type="evidence" value="ECO:0007669"/>
    <property type="project" value="TreeGrafter"/>
</dbReference>
<dbReference type="SUPFAM" id="SSF53383">
    <property type="entry name" value="PLP-dependent transferases"/>
    <property type="match status" value="2"/>
</dbReference>
<organism evidence="8 9">
    <name type="scientific">Oryzias melastigma</name>
    <name type="common">Marine medaka</name>
    <dbReference type="NCBI Taxonomy" id="30732"/>
    <lineage>
        <taxon>Eukaryota</taxon>
        <taxon>Metazoa</taxon>
        <taxon>Chordata</taxon>
        <taxon>Craniata</taxon>
        <taxon>Vertebrata</taxon>
        <taxon>Euteleostomi</taxon>
        <taxon>Actinopterygii</taxon>
        <taxon>Neopterygii</taxon>
        <taxon>Teleostei</taxon>
        <taxon>Neoteleostei</taxon>
        <taxon>Acanthomorphata</taxon>
        <taxon>Ovalentaria</taxon>
        <taxon>Atherinomorphae</taxon>
        <taxon>Beloniformes</taxon>
        <taxon>Adrianichthyidae</taxon>
        <taxon>Oryziinae</taxon>
        <taxon>Oryzias</taxon>
    </lineage>
</organism>
<dbReference type="PANTHER" id="PTHR11773">
    <property type="entry name" value="GLYCINE DEHYDROGENASE, DECARBOXYLATING"/>
    <property type="match status" value="1"/>
</dbReference>
<dbReference type="AlphaFoldDB" id="A0A3B3C3C9"/>
<evidence type="ECO:0000256" key="5">
    <source>
        <dbReference type="ARBA" id="ARBA00049026"/>
    </source>
</evidence>
<evidence type="ECO:0000256" key="2">
    <source>
        <dbReference type="ARBA" id="ARBA00012134"/>
    </source>
</evidence>
<keyword evidence="3" id="KW-0663">Pyridoxal phosphate</keyword>
<evidence type="ECO:0000259" key="7">
    <source>
        <dbReference type="Pfam" id="PF21478"/>
    </source>
</evidence>
<comment type="cofactor">
    <cofactor evidence="1">
        <name>pyridoxal 5'-phosphate</name>
        <dbReference type="ChEBI" id="CHEBI:597326"/>
    </cofactor>
</comment>
<evidence type="ECO:0000313" key="8">
    <source>
        <dbReference type="Ensembl" id="ENSOMEP00000012084.1"/>
    </source>
</evidence>
<dbReference type="Gene3D" id="3.90.1150.10">
    <property type="entry name" value="Aspartate Aminotransferase, domain 1"/>
    <property type="match status" value="2"/>
</dbReference>
<dbReference type="InterPro" id="IPR020581">
    <property type="entry name" value="GDC_P"/>
</dbReference>
<dbReference type="GO" id="GO:0030170">
    <property type="term" value="F:pyridoxal phosphate binding"/>
    <property type="evidence" value="ECO:0007669"/>
    <property type="project" value="TreeGrafter"/>
</dbReference>
<dbReference type="Pfam" id="PF02347">
    <property type="entry name" value="GDC-P"/>
    <property type="match status" value="1"/>
</dbReference>
<reference evidence="8" key="1">
    <citation type="submission" date="2025-08" db="UniProtKB">
        <authorList>
            <consortium name="Ensembl"/>
        </authorList>
    </citation>
    <scope>IDENTIFICATION</scope>
</reference>
<dbReference type="InterPro" id="IPR049315">
    <property type="entry name" value="GDC-P_N"/>
</dbReference>
<dbReference type="InterPro" id="IPR015422">
    <property type="entry name" value="PyrdxlP-dep_Trfase_small"/>
</dbReference>
<dbReference type="GO" id="GO:0016594">
    <property type="term" value="F:glycine binding"/>
    <property type="evidence" value="ECO:0007669"/>
    <property type="project" value="TreeGrafter"/>
</dbReference>
<sequence length="976" mass="108249">MQKCAKSWGVFFLAKSVNPGAPRGHLRHKSGVLWKLPSGSRGGSASLTTAARGLRTTAAAASSRRIERILPRHDDFAERHIGPGEREKRDMLDVLGLESIDQLIENTVPASIRLQRSLKMDDPICENEVLEALQKIASENKVWRSYIGMGYYNCSVPPPIQRNLLENAGWVTQYTPYQPEVSQGRLESLLNYQTMICDITGMPVANASLLDEGTAAAEAMQLCHRQNKRRTFYIDPRCHPQTIAVVQTRANYIGVKTELKLPHEMDFSGKDVSGVLFQYPDTDGRVEDFTALVDRAHKGGALACCASDLLALCVMRPPGEFGVDIALGSSQRFGVPLCYGGPHAAFFAVKENLVRMMPGRMVGVTRDAAGKEVYRLALQTREQHIRRDKATSNICTAQALLANMAAMYALYHGPQGLKHIAERTHNAALILAEGLKRAGHRLHSDIFFDTLRINCSVAAKDILERATQRQINLRVYQEGVLGVSLDETVTERDLDDLLWVFGCESSAELIAEKMGERVKGIMGSPFKRTSKFLTHQVFNSYHSETNIVRYMKRLENKDISLVHSMIPLGSCTMKLNSSSELMPITWREFGNIHPFVPLDQAEGYQKLFRQLEKDLCEVTGYDKISFQPNSGAQGEYAGLAAIKAYLNSRGESSRSVDKHKASLAAMMITYPSTFGVFEENIRDVCELIHQNGGQVYLDGANMNAQVGLCRPGDYGSDVSHLNLHKTFCIPHGGGGPGMGPIGVKAHLAPFLPSHPVVPMQSVNSSSSLGTISAAPWGSSAILPISWTYIKVSADTTRKMINSSEDLIRFLFCAGFVAHEFILDVRPFKKSANIEAVDVAKRLQDYGFHAPTMSWPVAGTLMIEPTESEDKAEMDRFCDALLGIRQEIAEIEEGRMDSRINPLKMAPHSLACISSSNWDRPYSREYAAFPLPFIRPETKFWPSISRIDDIYGDQHLVCTCPPMEVYESPYEEKIASS</sequence>
<evidence type="ECO:0000256" key="1">
    <source>
        <dbReference type="ARBA" id="ARBA00001933"/>
    </source>
</evidence>
<dbReference type="FunFam" id="3.90.1150.10:FF:000025">
    <property type="entry name" value="Glycine cleavage system P protein"/>
    <property type="match status" value="1"/>
</dbReference>
<dbReference type="GO" id="GO:0004375">
    <property type="term" value="F:glycine dehydrogenase (decarboxylating) activity"/>
    <property type="evidence" value="ECO:0007669"/>
    <property type="project" value="UniProtKB-EC"/>
</dbReference>
<dbReference type="InterPro" id="IPR015421">
    <property type="entry name" value="PyrdxlP-dep_Trfase_major"/>
</dbReference>
<evidence type="ECO:0000313" key="9">
    <source>
        <dbReference type="Proteomes" id="UP000261560"/>
    </source>
</evidence>
<protein>
    <recommendedName>
        <fullName evidence="2">glycine dehydrogenase (aminomethyl-transferring)</fullName>
        <ecNumber evidence="2">1.4.4.2</ecNumber>
    </recommendedName>
</protein>
<dbReference type="FunFam" id="3.40.640.10:FF:000005">
    <property type="entry name" value="Glycine dehydrogenase (decarboxylating), mitochondrial"/>
    <property type="match status" value="1"/>
</dbReference>
<dbReference type="GO" id="GO:0005960">
    <property type="term" value="C:glycine cleavage complex"/>
    <property type="evidence" value="ECO:0007669"/>
    <property type="project" value="TreeGrafter"/>
</dbReference>
<comment type="catalytic activity">
    <reaction evidence="5">
        <text>N(6)-[(R)-lipoyl]-L-lysyl-[glycine-cleavage complex H protein] + glycine + H(+) = N(6)-[(R)-S(8)-aminomethyldihydrolipoyl]-L-lysyl-[glycine-cleavage complex H protein] + CO2</text>
        <dbReference type="Rhea" id="RHEA:24304"/>
        <dbReference type="Rhea" id="RHEA-COMP:10494"/>
        <dbReference type="Rhea" id="RHEA-COMP:10495"/>
        <dbReference type="ChEBI" id="CHEBI:15378"/>
        <dbReference type="ChEBI" id="CHEBI:16526"/>
        <dbReference type="ChEBI" id="CHEBI:57305"/>
        <dbReference type="ChEBI" id="CHEBI:83099"/>
        <dbReference type="ChEBI" id="CHEBI:83143"/>
        <dbReference type="EC" id="1.4.4.2"/>
    </reaction>
</comment>
<dbReference type="Pfam" id="PF21478">
    <property type="entry name" value="GcvP2_C"/>
    <property type="match status" value="1"/>
</dbReference>